<evidence type="ECO:0008006" key="4">
    <source>
        <dbReference type="Google" id="ProtNLM"/>
    </source>
</evidence>
<keyword evidence="3" id="KW-1185">Reference proteome</keyword>
<feature type="region of interest" description="Disordered" evidence="1">
    <location>
        <begin position="1"/>
        <end position="22"/>
    </location>
</feature>
<gene>
    <name evidence="2" type="ORF">AWZ03_015123</name>
</gene>
<evidence type="ECO:0000313" key="2">
    <source>
        <dbReference type="EMBL" id="TDG38455.1"/>
    </source>
</evidence>
<organism evidence="2 3">
    <name type="scientific">Drosophila navojoa</name>
    <name type="common">Fruit fly</name>
    <dbReference type="NCBI Taxonomy" id="7232"/>
    <lineage>
        <taxon>Eukaryota</taxon>
        <taxon>Metazoa</taxon>
        <taxon>Ecdysozoa</taxon>
        <taxon>Arthropoda</taxon>
        <taxon>Hexapoda</taxon>
        <taxon>Insecta</taxon>
        <taxon>Pterygota</taxon>
        <taxon>Neoptera</taxon>
        <taxon>Endopterygota</taxon>
        <taxon>Diptera</taxon>
        <taxon>Brachycera</taxon>
        <taxon>Muscomorpha</taxon>
        <taxon>Ephydroidea</taxon>
        <taxon>Drosophilidae</taxon>
        <taxon>Drosophila</taxon>
    </lineage>
</organism>
<protein>
    <recommendedName>
        <fullName evidence="4">Pre-C2HC domain-containing protein</fullName>
    </recommendedName>
</protein>
<reference evidence="2 3" key="1">
    <citation type="journal article" date="2019" name="J. Hered.">
        <title>An Improved Genome Assembly for Drosophila navojoa, the Basal Species in the mojavensis Cluster.</title>
        <authorList>
            <person name="Vanderlinde T."/>
            <person name="Dupim E.G."/>
            <person name="Nazario-Yepiz N.O."/>
            <person name="Carvalho A.B."/>
        </authorList>
    </citation>
    <scope>NUCLEOTIDE SEQUENCE [LARGE SCALE GENOMIC DNA]</scope>
    <source>
        <strain evidence="2">Navoj_Jal97</strain>
        <tissue evidence="2">Whole organism</tissue>
    </source>
</reference>
<evidence type="ECO:0000313" key="3">
    <source>
        <dbReference type="Proteomes" id="UP000295192"/>
    </source>
</evidence>
<dbReference type="AlphaFoldDB" id="A0A484ASC1"/>
<sequence>MEVTANAEDQQPAEKPKPRPPPIWCPDIKSVAKLQQVIDEVIDPKSYVIKPKRNNIGVLTNCSDDYRAVVKHLSKIGLQFHCYQLKEDKPYRVCVKGLHSSTDVDQIKSDIGLKSIQL</sequence>
<proteinExistence type="predicted"/>
<accession>A0A484ASC1</accession>
<name>A0A484ASC1_DRONA</name>
<evidence type="ECO:0000256" key="1">
    <source>
        <dbReference type="SAM" id="MobiDB-lite"/>
    </source>
</evidence>
<comment type="caution">
    <text evidence="2">The sequence shown here is derived from an EMBL/GenBank/DDBJ whole genome shotgun (WGS) entry which is preliminary data.</text>
</comment>
<dbReference type="EMBL" id="LSRL02003474">
    <property type="protein sequence ID" value="TDG38455.1"/>
    <property type="molecule type" value="Genomic_DNA"/>
</dbReference>
<dbReference type="OMA" id="WCPDIKS"/>
<dbReference type="Proteomes" id="UP000295192">
    <property type="component" value="Unassembled WGS sequence"/>
</dbReference>